<organism evidence="2 3">
    <name type="scientific">Colwellia chukchiensis</name>
    <dbReference type="NCBI Taxonomy" id="641665"/>
    <lineage>
        <taxon>Bacteria</taxon>
        <taxon>Pseudomonadati</taxon>
        <taxon>Pseudomonadota</taxon>
        <taxon>Gammaproteobacteria</taxon>
        <taxon>Alteromonadales</taxon>
        <taxon>Colwelliaceae</taxon>
        <taxon>Colwellia</taxon>
    </lineage>
</organism>
<dbReference type="Proteomes" id="UP000199297">
    <property type="component" value="Unassembled WGS sequence"/>
</dbReference>
<reference evidence="3" key="1">
    <citation type="submission" date="2016-10" db="EMBL/GenBank/DDBJ databases">
        <authorList>
            <person name="Varghese N."/>
            <person name="Submissions S."/>
        </authorList>
    </citation>
    <scope>NUCLEOTIDE SEQUENCE [LARGE SCALE GENOMIC DNA]</scope>
    <source>
        <strain evidence="3">CGMCC 1.9127</strain>
    </source>
</reference>
<dbReference type="Pfam" id="PF08818">
    <property type="entry name" value="DUF1801"/>
    <property type="match status" value="1"/>
</dbReference>
<dbReference type="RefSeq" id="WP_085283466.1">
    <property type="nucleotide sequence ID" value="NZ_FOBI01000002.1"/>
</dbReference>
<dbReference type="Gene3D" id="3.90.1150.200">
    <property type="match status" value="1"/>
</dbReference>
<feature type="domain" description="YdhG-like" evidence="1">
    <location>
        <begin position="19"/>
        <end position="113"/>
    </location>
</feature>
<name>A0A1H7JJQ4_9GAMM</name>
<evidence type="ECO:0000313" key="3">
    <source>
        <dbReference type="Proteomes" id="UP000199297"/>
    </source>
</evidence>
<accession>A0A1H7JJQ4</accession>
<dbReference type="OrthoDB" id="214150at2"/>
<gene>
    <name evidence="2" type="ORF">SAMN05216262_102262</name>
</gene>
<protein>
    <submittedName>
        <fullName evidence="2">Uncharacterized conserved protein YdeI, YjbR/CyaY-like superfamily, DUF1801 family</fullName>
    </submittedName>
</protein>
<dbReference type="STRING" id="641665.GCA_002104455_01672"/>
<dbReference type="EMBL" id="FOBI01000002">
    <property type="protein sequence ID" value="SEK74801.1"/>
    <property type="molecule type" value="Genomic_DNA"/>
</dbReference>
<evidence type="ECO:0000259" key="1">
    <source>
        <dbReference type="Pfam" id="PF08818"/>
    </source>
</evidence>
<dbReference type="Pfam" id="PF13376">
    <property type="entry name" value="OmdA"/>
    <property type="match status" value="1"/>
</dbReference>
<keyword evidence="3" id="KW-1185">Reference proteome</keyword>
<dbReference type="SUPFAM" id="SSF159888">
    <property type="entry name" value="YdhG-like"/>
    <property type="match status" value="1"/>
</dbReference>
<dbReference type="InterPro" id="IPR014922">
    <property type="entry name" value="YdhG-like"/>
</dbReference>
<sequence>MSKNTAVDEYINSKPPFAQEILRQLRTVIHSASPALTETIKWRQPCFEQHGVVCAMAAFKHHVSLSFFKGKLINDSAGIFADSDNNELTSLKFNRLAYVPEQALLIDYIQQAIAINNDSTVKKTSNARKDKSTLIIPEDLAQALAKAPKAYAVFHDFSYSKQKDYIDWLNTAKRDATRNSRLTTTLQWLSEGKARNWKYENC</sequence>
<dbReference type="AlphaFoldDB" id="A0A1H7JJQ4"/>
<proteinExistence type="predicted"/>
<evidence type="ECO:0000313" key="2">
    <source>
        <dbReference type="EMBL" id="SEK74801.1"/>
    </source>
</evidence>